<reference evidence="2 3" key="1">
    <citation type="journal article" date="2018" name="Evol. Lett.">
        <title>Horizontal gene cluster transfer increased hallucinogenic mushroom diversity.</title>
        <authorList>
            <person name="Reynolds H.T."/>
            <person name="Vijayakumar V."/>
            <person name="Gluck-Thaler E."/>
            <person name="Korotkin H.B."/>
            <person name="Matheny P.B."/>
            <person name="Slot J.C."/>
        </authorList>
    </citation>
    <scope>NUCLEOTIDE SEQUENCE [LARGE SCALE GENOMIC DNA]</scope>
    <source>
        <strain evidence="2 3">SRW20</strain>
    </source>
</reference>
<evidence type="ECO:0000313" key="2">
    <source>
        <dbReference type="EMBL" id="PPQ84575.1"/>
    </source>
</evidence>
<organism evidence="2 3">
    <name type="scientific">Gymnopilus dilepis</name>
    <dbReference type="NCBI Taxonomy" id="231916"/>
    <lineage>
        <taxon>Eukaryota</taxon>
        <taxon>Fungi</taxon>
        <taxon>Dikarya</taxon>
        <taxon>Basidiomycota</taxon>
        <taxon>Agaricomycotina</taxon>
        <taxon>Agaricomycetes</taxon>
        <taxon>Agaricomycetidae</taxon>
        <taxon>Agaricales</taxon>
        <taxon>Agaricineae</taxon>
        <taxon>Hymenogastraceae</taxon>
        <taxon>Gymnopilus</taxon>
    </lineage>
</organism>
<evidence type="ECO:0000313" key="3">
    <source>
        <dbReference type="Proteomes" id="UP000284706"/>
    </source>
</evidence>
<gene>
    <name evidence="2" type="ORF">CVT26_004042</name>
</gene>
<feature type="compositionally biased region" description="Acidic residues" evidence="1">
    <location>
        <begin position="143"/>
        <end position="165"/>
    </location>
</feature>
<accession>A0A409X1C2</accession>
<dbReference type="Proteomes" id="UP000284706">
    <property type="component" value="Unassembled WGS sequence"/>
</dbReference>
<proteinExistence type="predicted"/>
<comment type="caution">
    <text evidence="2">The sequence shown here is derived from an EMBL/GenBank/DDBJ whole genome shotgun (WGS) entry which is preliminary data.</text>
</comment>
<dbReference type="EMBL" id="NHYE01004441">
    <property type="protein sequence ID" value="PPQ84575.1"/>
    <property type="molecule type" value="Genomic_DNA"/>
</dbReference>
<sequence length="174" mass="19378">MDITLITISLRPSLMKYHTQLLTLSGPSSQDPGKWTLTRIGTPEERMSIQKEIRVIEEKLQEVEGWEKRVKELEGLLGVQELDEENMEGGEHDELERQLLGEKGHVEEAKEENKAAVDASASEVEVKDEGSYVANGNRYSVLPEEDGLEDPMDAQEMQVEAEIEAEAVGGESLA</sequence>
<feature type="region of interest" description="Disordered" evidence="1">
    <location>
        <begin position="83"/>
        <end position="174"/>
    </location>
</feature>
<dbReference type="InParanoid" id="A0A409X1C2"/>
<dbReference type="OrthoDB" id="422637at2759"/>
<dbReference type="STRING" id="231916.A0A409X1C2"/>
<evidence type="ECO:0000256" key="1">
    <source>
        <dbReference type="SAM" id="MobiDB-lite"/>
    </source>
</evidence>
<keyword evidence="3" id="KW-1185">Reference proteome</keyword>
<name>A0A409X1C2_9AGAR</name>
<protein>
    <submittedName>
        <fullName evidence="2">Uncharacterized protein</fullName>
    </submittedName>
</protein>
<feature type="compositionally biased region" description="Basic and acidic residues" evidence="1">
    <location>
        <begin position="89"/>
        <end position="115"/>
    </location>
</feature>
<dbReference type="AlphaFoldDB" id="A0A409X1C2"/>